<comment type="subcellular location">
    <subcellularLocation>
        <location evidence="1">Membrane</location>
        <topology evidence="1">Multi-pass membrane protein</topology>
    </subcellularLocation>
</comment>
<name>A0A1W0XE32_HYPEX</name>
<dbReference type="GO" id="GO:0016020">
    <property type="term" value="C:membrane"/>
    <property type="evidence" value="ECO:0007669"/>
    <property type="project" value="UniProtKB-SubCell"/>
</dbReference>
<feature type="transmembrane region" description="Helical" evidence="2">
    <location>
        <begin position="47"/>
        <end position="74"/>
    </location>
</feature>
<feature type="transmembrane region" description="Helical" evidence="2">
    <location>
        <begin position="475"/>
        <end position="493"/>
    </location>
</feature>
<dbReference type="GO" id="GO:0008028">
    <property type="term" value="F:monocarboxylic acid transmembrane transporter activity"/>
    <property type="evidence" value="ECO:0007669"/>
    <property type="project" value="TreeGrafter"/>
</dbReference>
<dbReference type="PROSITE" id="PS50850">
    <property type="entry name" value="MFS"/>
    <property type="match status" value="1"/>
</dbReference>
<protein>
    <submittedName>
        <fullName evidence="4">Monocarboxylate transporter 12</fullName>
    </submittedName>
</protein>
<feature type="domain" description="Major facilitator superfamily (MFS) profile" evidence="3">
    <location>
        <begin position="48"/>
        <end position="627"/>
    </location>
</feature>
<feature type="transmembrane region" description="Helical" evidence="2">
    <location>
        <begin position="176"/>
        <end position="199"/>
    </location>
</feature>
<feature type="transmembrane region" description="Helical" evidence="2">
    <location>
        <begin position="596"/>
        <end position="621"/>
    </location>
</feature>
<dbReference type="Proteomes" id="UP000192578">
    <property type="component" value="Unassembled WGS sequence"/>
</dbReference>
<accession>A0A1W0XE32</accession>
<feature type="transmembrane region" description="Helical" evidence="2">
    <location>
        <begin position="117"/>
        <end position="136"/>
    </location>
</feature>
<reference evidence="5" key="1">
    <citation type="submission" date="2017-01" db="EMBL/GenBank/DDBJ databases">
        <title>Comparative genomics of anhydrobiosis in the tardigrade Hypsibius dujardini.</title>
        <authorList>
            <person name="Yoshida Y."/>
            <person name="Koutsovoulos G."/>
            <person name="Laetsch D."/>
            <person name="Stevens L."/>
            <person name="Kumar S."/>
            <person name="Horikawa D."/>
            <person name="Ishino K."/>
            <person name="Komine S."/>
            <person name="Tomita M."/>
            <person name="Blaxter M."/>
            <person name="Arakawa K."/>
        </authorList>
    </citation>
    <scope>NUCLEOTIDE SEQUENCE [LARGE SCALE GENOMIC DNA]</scope>
    <source>
        <strain evidence="5">Z151</strain>
    </source>
</reference>
<evidence type="ECO:0000256" key="1">
    <source>
        <dbReference type="ARBA" id="ARBA00004141"/>
    </source>
</evidence>
<dbReference type="PANTHER" id="PTHR11360">
    <property type="entry name" value="MONOCARBOXYLATE TRANSPORTER"/>
    <property type="match status" value="1"/>
</dbReference>
<feature type="transmembrane region" description="Helical" evidence="2">
    <location>
        <begin position="438"/>
        <end position="455"/>
    </location>
</feature>
<dbReference type="InterPro" id="IPR050327">
    <property type="entry name" value="Proton-linked_MCT"/>
</dbReference>
<evidence type="ECO:0000313" key="5">
    <source>
        <dbReference type="Proteomes" id="UP000192578"/>
    </source>
</evidence>
<dbReference type="OrthoDB" id="6499973at2759"/>
<feature type="transmembrane region" description="Helical" evidence="2">
    <location>
        <begin position="505"/>
        <end position="524"/>
    </location>
</feature>
<keyword evidence="5" id="KW-1185">Reference proteome</keyword>
<dbReference type="Gene3D" id="1.20.1250.20">
    <property type="entry name" value="MFS general substrate transporter like domains"/>
    <property type="match status" value="2"/>
</dbReference>
<keyword evidence="2" id="KW-0472">Membrane</keyword>
<feature type="transmembrane region" description="Helical" evidence="2">
    <location>
        <begin position="142"/>
        <end position="169"/>
    </location>
</feature>
<feature type="transmembrane region" description="Helical" evidence="2">
    <location>
        <begin position="205"/>
        <end position="225"/>
    </location>
</feature>
<dbReference type="Pfam" id="PF07690">
    <property type="entry name" value="MFS_1"/>
    <property type="match status" value="2"/>
</dbReference>
<organism evidence="4 5">
    <name type="scientific">Hypsibius exemplaris</name>
    <name type="common">Freshwater tardigrade</name>
    <dbReference type="NCBI Taxonomy" id="2072580"/>
    <lineage>
        <taxon>Eukaryota</taxon>
        <taxon>Metazoa</taxon>
        <taxon>Ecdysozoa</taxon>
        <taxon>Tardigrada</taxon>
        <taxon>Eutardigrada</taxon>
        <taxon>Parachela</taxon>
        <taxon>Hypsibioidea</taxon>
        <taxon>Hypsibiidae</taxon>
        <taxon>Hypsibius</taxon>
    </lineage>
</organism>
<sequence length="635" mass="69605">MPSEQSRRAVAHDGEDEKMYPIDKEQGGNHTEEETIKVVPIAPDGGFGWVIVACSFFCNFIVDGVCYSFGVYVMFWTEAFPEASKLQIALIGSLLNGVYLLMGPISSALTNAFGFKIVIFSGAIISAVAFIISMFATSVPFLIGTFGVLGGIGFGLIYSPAILCVCYYFDKRRAMAVGICVCGSGVGAFLFPPLVTLIIDHFAWQGSMLILAGLVLQVCIAGALMRTLEVTVVEEVEIRPVLKPEEIPLTQISEKETLTYVRDAGPGLARTVSQEAVGGNFRDLKHVDKGRERTVSGASGDLEYVRSRRYSSKDGIDVQTVDDQGRVVHQRMSGSHRQYSSQHDLDAAGVLTKHTEVARPLDRKDVLVHGSLRNLDRQQSEQADQEAFKRTSLKRRQEQKALEAAAVTGKPVKKSWMPPQLRQALIEMIDVTIYKNPVFLIYSLASFLGMLAFYIPFTFISDFAKERYGLDNETASLFISGIGAANIFGRIFWGWLADRPRSDPLLIHNICITIVGITIGFIPLCFDFTSLMVVSVVFGFFVSPFISLLSIILTSRIGLTQLPSAFGQSQLVRGIASLIGTPIGGALYAINKNYDMTFLASGAAFIIAAIIASFIFVLAFFTLHFSRCFSRCCGR</sequence>
<dbReference type="InterPro" id="IPR036259">
    <property type="entry name" value="MFS_trans_sf"/>
</dbReference>
<feature type="transmembrane region" description="Helical" evidence="2">
    <location>
        <begin position="571"/>
        <end position="590"/>
    </location>
</feature>
<proteinExistence type="predicted"/>
<gene>
    <name evidence="4" type="ORF">BV898_00659</name>
</gene>
<comment type="caution">
    <text evidence="4">The sequence shown here is derived from an EMBL/GenBank/DDBJ whole genome shotgun (WGS) entry which is preliminary data.</text>
</comment>
<keyword evidence="2" id="KW-1133">Transmembrane helix</keyword>
<feature type="transmembrane region" description="Helical" evidence="2">
    <location>
        <begin position="86"/>
        <end position="105"/>
    </location>
</feature>
<evidence type="ECO:0000259" key="3">
    <source>
        <dbReference type="PROSITE" id="PS50850"/>
    </source>
</evidence>
<dbReference type="InterPro" id="IPR011701">
    <property type="entry name" value="MFS"/>
</dbReference>
<keyword evidence="2" id="KW-0812">Transmembrane</keyword>
<evidence type="ECO:0000256" key="2">
    <source>
        <dbReference type="SAM" id="Phobius"/>
    </source>
</evidence>
<dbReference type="SUPFAM" id="SSF103473">
    <property type="entry name" value="MFS general substrate transporter"/>
    <property type="match status" value="1"/>
</dbReference>
<dbReference type="InterPro" id="IPR020846">
    <property type="entry name" value="MFS_dom"/>
</dbReference>
<dbReference type="PANTHER" id="PTHR11360:SF286">
    <property type="entry name" value="GH22266P"/>
    <property type="match status" value="1"/>
</dbReference>
<dbReference type="AlphaFoldDB" id="A0A1W0XE32"/>
<dbReference type="EMBL" id="MTYJ01000002">
    <property type="protein sequence ID" value="OQV25729.1"/>
    <property type="molecule type" value="Genomic_DNA"/>
</dbReference>
<feature type="transmembrane region" description="Helical" evidence="2">
    <location>
        <begin position="530"/>
        <end position="559"/>
    </location>
</feature>
<evidence type="ECO:0000313" key="4">
    <source>
        <dbReference type="EMBL" id="OQV25729.1"/>
    </source>
</evidence>